<dbReference type="AlphaFoldDB" id="A0A7J7L913"/>
<comment type="caution">
    <text evidence="2">The sequence shown here is derived from an EMBL/GenBank/DDBJ whole genome shotgun (WGS) entry which is preliminary data.</text>
</comment>
<evidence type="ECO:0000313" key="3">
    <source>
        <dbReference type="Proteomes" id="UP000541444"/>
    </source>
</evidence>
<dbReference type="OrthoDB" id="1927989at2759"/>
<accession>A0A7J7L913</accession>
<name>A0A7J7L913_9MAGN</name>
<evidence type="ECO:0000256" key="1">
    <source>
        <dbReference type="SAM" id="MobiDB-lite"/>
    </source>
</evidence>
<dbReference type="PANTHER" id="PTHR31722">
    <property type="entry name" value="OS06G0675200 PROTEIN"/>
    <property type="match status" value="1"/>
</dbReference>
<organism evidence="2 3">
    <name type="scientific">Kingdonia uniflora</name>
    <dbReference type="NCBI Taxonomy" id="39325"/>
    <lineage>
        <taxon>Eukaryota</taxon>
        <taxon>Viridiplantae</taxon>
        <taxon>Streptophyta</taxon>
        <taxon>Embryophyta</taxon>
        <taxon>Tracheophyta</taxon>
        <taxon>Spermatophyta</taxon>
        <taxon>Magnoliopsida</taxon>
        <taxon>Ranunculales</taxon>
        <taxon>Circaeasteraceae</taxon>
        <taxon>Kingdonia</taxon>
    </lineage>
</organism>
<proteinExistence type="predicted"/>
<sequence length="119" mass="13422">MHKHERNTSPAVSSSSDFEFSVTNHNMMAADELFSRGKLLPFKDNCNNNRFQKMTLRDELLIEDNDNAASSRPPKSNSWKERLGLKRSNKGSSRLANVSKSSQEVLRDGDSSCRDVGEM</sequence>
<feature type="region of interest" description="Disordered" evidence="1">
    <location>
        <begin position="63"/>
        <end position="119"/>
    </location>
</feature>
<feature type="compositionally biased region" description="Polar residues" evidence="1">
    <location>
        <begin position="67"/>
        <end position="77"/>
    </location>
</feature>
<evidence type="ECO:0000313" key="2">
    <source>
        <dbReference type="EMBL" id="KAF6139083.1"/>
    </source>
</evidence>
<gene>
    <name evidence="2" type="ORF">GIB67_010809</name>
</gene>
<dbReference type="PANTHER" id="PTHR31722:SF62">
    <property type="entry name" value="EMB|CAB62433.1"/>
    <property type="match status" value="1"/>
</dbReference>
<feature type="compositionally biased region" description="Basic and acidic residues" evidence="1">
    <location>
        <begin position="105"/>
        <end position="119"/>
    </location>
</feature>
<reference evidence="2 3" key="1">
    <citation type="journal article" date="2020" name="IScience">
        <title>Genome Sequencing of the Endangered Kingdonia uniflora (Circaeasteraceae, Ranunculales) Reveals Potential Mechanisms of Evolutionary Specialization.</title>
        <authorList>
            <person name="Sun Y."/>
            <person name="Deng T."/>
            <person name="Zhang A."/>
            <person name="Moore M.J."/>
            <person name="Landis J.B."/>
            <person name="Lin N."/>
            <person name="Zhang H."/>
            <person name="Zhang X."/>
            <person name="Huang J."/>
            <person name="Zhang X."/>
            <person name="Sun H."/>
            <person name="Wang H."/>
        </authorList>
    </citation>
    <scope>NUCLEOTIDE SEQUENCE [LARGE SCALE GENOMIC DNA]</scope>
    <source>
        <strain evidence="2">TB1705</strain>
        <tissue evidence="2">Leaf</tissue>
    </source>
</reference>
<keyword evidence="3" id="KW-1185">Reference proteome</keyword>
<dbReference type="EMBL" id="JACGCM010002535">
    <property type="protein sequence ID" value="KAF6139083.1"/>
    <property type="molecule type" value="Genomic_DNA"/>
</dbReference>
<feature type="compositionally biased region" description="Polar residues" evidence="1">
    <location>
        <begin position="90"/>
        <end position="104"/>
    </location>
</feature>
<dbReference type="Proteomes" id="UP000541444">
    <property type="component" value="Unassembled WGS sequence"/>
</dbReference>
<protein>
    <submittedName>
        <fullName evidence="2">Uncharacterized protein</fullName>
    </submittedName>
</protein>